<dbReference type="InterPro" id="IPR024072">
    <property type="entry name" value="DHFR-like_dom_sf"/>
</dbReference>
<reference evidence="2 3" key="1">
    <citation type="submission" date="2019-06" db="EMBL/GenBank/DDBJ databases">
        <title>Whole genome shotgun sequence of Glutamicibacter nicotianae NBRC 14234.</title>
        <authorList>
            <person name="Hosoyama A."/>
            <person name="Uohara A."/>
            <person name="Ohji S."/>
            <person name="Ichikawa N."/>
        </authorList>
    </citation>
    <scope>NUCLEOTIDE SEQUENCE [LARGE SCALE GENOMIC DNA]</scope>
    <source>
        <strain evidence="2 3">NBRC 14234</strain>
    </source>
</reference>
<proteinExistence type="predicted"/>
<name>A0ABQ0RIX7_GLUNI</name>
<dbReference type="EMBL" id="BJNE01000002">
    <property type="protein sequence ID" value="GEC11737.1"/>
    <property type="molecule type" value="Genomic_DNA"/>
</dbReference>
<sequence length="180" mass="19072">MATVIIHATITLDGFLADAEGGVDWMFGRPSAPEDDGVVALVMEKIGAIVGGANRTQTIEEGEIPYGGMLQVPVYLMTHTATEPVVRDGITYTFVVDDIAGAVESAKQDAKGGFVSLLGGKISRQCLALGLVDELHLDIAPVLLGSGISLFEGLGQHIELERIQTSAFASEVHLVYRVLH</sequence>
<protein>
    <submittedName>
        <fullName evidence="2">Deaminase</fullName>
    </submittedName>
</protein>
<evidence type="ECO:0000313" key="3">
    <source>
        <dbReference type="Proteomes" id="UP000316242"/>
    </source>
</evidence>
<dbReference type="Proteomes" id="UP000316242">
    <property type="component" value="Unassembled WGS sequence"/>
</dbReference>
<accession>A0ABQ0RIX7</accession>
<dbReference type="Pfam" id="PF01872">
    <property type="entry name" value="RibD_C"/>
    <property type="match status" value="1"/>
</dbReference>
<dbReference type="SUPFAM" id="SSF53597">
    <property type="entry name" value="Dihydrofolate reductase-like"/>
    <property type="match status" value="1"/>
</dbReference>
<dbReference type="InterPro" id="IPR050765">
    <property type="entry name" value="Riboflavin_Biosynth_HTPR"/>
</dbReference>
<dbReference type="InterPro" id="IPR002734">
    <property type="entry name" value="RibDG_C"/>
</dbReference>
<evidence type="ECO:0000313" key="2">
    <source>
        <dbReference type="EMBL" id="GEC11737.1"/>
    </source>
</evidence>
<dbReference type="RefSeq" id="WP_038993204.1">
    <property type="nucleotide sequence ID" value="NZ_BAAAWM010000001.1"/>
</dbReference>
<dbReference type="PANTHER" id="PTHR38011">
    <property type="entry name" value="DIHYDROFOLATE REDUCTASE FAMILY PROTEIN (AFU_ORTHOLOGUE AFUA_8G06820)"/>
    <property type="match status" value="1"/>
</dbReference>
<dbReference type="Gene3D" id="3.40.430.10">
    <property type="entry name" value="Dihydrofolate Reductase, subunit A"/>
    <property type="match status" value="1"/>
</dbReference>
<feature type="domain" description="Bacterial bifunctional deaminase-reductase C-terminal" evidence="1">
    <location>
        <begin position="3"/>
        <end position="174"/>
    </location>
</feature>
<organism evidence="2 3">
    <name type="scientific">Glutamicibacter nicotianae</name>
    <name type="common">Arthrobacter nicotianae</name>
    <dbReference type="NCBI Taxonomy" id="37929"/>
    <lineage>
        <taxon>Bacteria</taxon>
        <taxon>Bacillati</taxon>
        <taxon>Actinomycetota</taxon>
        <taxon>Actinomycetes</taxon>
        <taxon>Micrococcales</taxon>
        <taxon>Micrococcaceae</taxon>
        <taxon>Glutamicibacter</taxon>
    </lineage>
</organism>
<dbReference type="PANTHER" id="PTHR38011:SF12">
    <property type="entry name" value="BIFUNCTIONAL DEAMINASE-REDUCTASE DOMAIN PROTEIN"/>
    <property type="match status" value="1"/>
</dbReference>
<comment type="caution">
    <text evidence="2">The sequence shown here is derived from an EMBL/GenBank/DDBJ whole genome shotgun (WGS) entry which is preliminary data.</text>
</comment>
<keyword evidence="3" id="KW-1185">Reference proteome</keyword>
<evidence type="ECO:0000259" key="1">
    <source>
        <dbReference type="Pfam" id="PF01872"/>
    </source>
</evidence>
<gene>
    <name evidence="2" type="ORF">ANI01nite_09400</name>
</gene>